<dbReference type="PANTHER" id="PTHR35813">
    <property type="entry name" value="INNER MEMBRANE PROTEIN YBAN"/>
    <property type="match status" value="1"/>
</dbReference>
<dbReference type="OrthoDB" id="9816293at2"/>
<reference evidence="4" key="2">
    <citation type="submission" date="2016-12" db="EMBL/GenBank/DDBJ databases">
        <title>Whole genome sequencing of Sphingomonas sp. ABOJV.</title>
        <authorList>
            <person name="Conlan S."/>
            <person name="Thomas P.J."/>
            <person name="Mullikin J."/>
            <person name="Palmore T.N."/>
            <person name="Frank K.M."/>
            <person name="Segre J.A."/>
        </authorList>
    </citation>
    <scope>NUCLEOTIDE SEQUENCE [LARGE SCALE GENOMIC DNA]</scope>
    <source>
        <strain evidence="4">ABOJV</strain>
    </source>
</reference>
<accession>A0A1L6J6R0</accession>
<dbReference type="InterPro" id="IPR007401">
    <property type="entry name" value="DUF454"/>
</dbReference>
<sequence>MRRHLYLAAGFVSLGLAVIGAILPVMPTTVFVILAAWCFARSSPRLERKLLEHPKFGPHIVRWREKGAISRGGKKAATVAFAASIALTLIFSPMPWPLVTIAAAVTVGGWIWTRPET</sequence>
<dbReference type="KEGG" id="skr:BRX40_03155"/>
<dbReference type="STRING" id="93064.BRX40_03155"/>
<reference evidence="3 5" key="3">
    <citation type="submission" date="2018-07" db="EMBL/GenBank/DDBJ databases">
        <title>Genomic and Epidemiologic Investigation of an Indolent Hospital Outbreak.</title>
        <authorList>
            <person name="Johnson R.C."/>
            <person name="Deming C."/>
            <person name="Conlan S."/>
            <person name="Zellmer C.J."/>
            <person name="Michelin A.V."/>
            <person name="Lee-Lin S."/>
            <person name="Thomas P.J."/>
            <person name="Park M."/>
            <person name="Weingarten R.A."/>
            <person name="Less J."/>
            <person name="Dekker J.P."/>
            <person name="Frank K.M."/>
            <person name="Musser K.A."/>
            <person name="Mcquiston J.R."/>
            <person name="Henderson D.K."/>
            <person name="Lau A.F."/>
            <person name="Palmore T.N."/>
            <person name="Segre J.A."/>
        </authorList>
    </citation>
    <scope>NUCLEOTIDE SEQUENCE [LARGE SCALE GENOMIC DNA]</scope>
    <source>
        <strain evidence="3 5">SK-NIH.Env10_0317</strain>
    </source>
</reference>
<dbReference type="GeneID" id="44131548"/>
<reference evidence="2" key="1">
    <citation type="submission" date="2016-12" db="EMBL/GenBank/DDBJ databases">
        <title>Whole genome sequencing of Sphingomonas koreensis.</title>
        <authorList>
            <person name="Conlan S."/>
            <person name="Thomas P.J."/>
            <person name="Mullikin J."/>
            <person name="Palmore T.N."/>
            <person name="Frank K.M."/>
            <person name="Segre J.A."/>
        </authorList>
    </citation>
    <scope>NUCLEOTIDE SEQUENCE</scope>
    <source>
        <strain evidence="2">ABOJV</strain>
    </source>
</reference>
<evidence type="ECO:0000313" key="5">
    <source>
        <dbReference type="Proteomes" id="UP000286681"/>
    </source>
</evidence>
<dbReference type="PIRSF" id="PIRSF016789">
    <property type="entry name" value="DUF454"/>
    <property type="match status" value="1"/>
</dbReference>
<evidence type="ECO:0000313" key="4">
    <source>
        <dbReference type="Proteomes" id="UP000185161"/>
    </source>
</evidence>
<evidence type="ECO:0000313" key="3">
    <source>
        <dbReference type="EMBL" id="RSV05635.1"/>
    </source>
</evidence>
<dbReference type="PANTHER" id="PTHR35813:SF1">
    <property type="entry name" value="INNER MEMBRANE PROTEIN YBAN"/>
    <property type="match status" value="1"/>
</dbReference>
<proteinExistence type="predicted"/>
<keyword evidence="1" id="KW-0472">Membrane</keyword>
<evidence type="ECO:0000313" key="2">
    <source>
        <dbReference type="EMBL" id="APR51564.1"/>
    </source>
</evidence>
<name>A0A1L6J6R0_9SPHN</name>
<dbReference type="Proteomes" id="UP000286681">
    <property type="component" value="Unassembled WGS sequence"/>
</dbReference>
<keyword evidence="4" id="KW-1185">Reference proteome</keyword>
<dbReference type="EMBL" id="CP018820">
    <property type="protein sequence ID" value="APR51564.1"/>
    <property type="molecule type" value="Genomic_DNA"/>
</dbReference>
<dbReference type="Proteomes" id="UP000185161">
    <property type="component" value="Chromosome"/>
</dbReference>
<dbReference type="EMBL" id="QQWO01000004">
    <property type="protein sequence ID" value="RSV05635.1"/>
    <property type="molecule type" value="Genomic_DNA"/>
</dbReference>
<organism evidence="2 4">
    <name type="scientific">Sphingomonas koreensis</name>
    <dbReference type="NCBI Taxonomy" id="93064"/>
    <lineage>
        <taxon>Bacteria</taxon>
        <taxon>Pseudomonadati</taxon>
        <taxon>Pseudomonadota</taxon>
        <taxon>Alphaproteobacteria</taxon>
        <taxon>Sphingomonadales</taxon>
        <taxon>Sphingomonadaceae</taxon>
        <taxon>Sphingomonas</taxon>
    </lineage>
</organism>
<gene>
    <name evidence="2" type="ORF">BRX40_03155</name>
    <name evidence="3" type="ORF">CA257_06755</name>
</gene>
<keyword evidence="1" id="KW-1133">Transmembrane helix</keyword>
<dbReference type="AlphaFoldDB" id="A0A1L6J6R0"/>
<dbReference type="Pfam" id="PF04304">
    <property type="entry name" value="DUF454"/>
    <property type="match status" value="1"/>
</dbReference>
<protein>
    <submittedName>
        <fullName evidence="3">DUF454 domain-containing protein</fullName>
    </submittedName>
</protein>
<dbReference type="RefSeq" id="WP_075150647.1">
    <property type="nucleotide sequence ID" value="NZ_CP018820.1"/>
</dbReference>
<keyword evidence="1" id="KW-0812">Transmembrane</keyword>
<evidence type="ECO:0000256" key="1">
    <source>
        <dbReference type="SAM" id="Phobius"/>
    </source>
</evidence>
<dbReference type="GO" id="GO:0005886">
    <property type="term" value="C:plasma membrane"/>
    <property type="evidence" value="ECO:0007669"/>
    <property type="project" value="TreeGrafter"/>
</dbReference>
<feature type="transmembrane region" description="Helical" evidence="1">
    <location>
        <begin position="96"/>
        <end position="113"/>
    </location>
</feature>
<feature type="transmembrane region" description="Helical" evidence="1">
    <location>
        <begin position="6"/>
        <end position="39"/>
    </location>
</feature>